<proteinExistence type="predicted"/>
<dbReference type="OrthoDB" id="2375554at2"/>
<dbReference type="InterPro" id="IPR014245">
    <property type="entry name" value="Spore_III_AF"/>
</dbReference>
<accession>A0A1N7KNJ3</accession>
<feature type="transmembrane region" description="Helical" evidence="1">
    <location>
        <begin position="7"/>
        <end position="27"/>
    </location>
</feature>
<dbReference type="AlphaFoldDB" id="A0A1N7KNJ3"/>
<organism evidence="2 3">
    <name type="scientific">Alicyclobacillus vulcanalis</name>
    <dbReference type="NCBI Taxonomy" id="252246"/>
    <lineage>
        <taxon>Bacteria</taxon>
        <taxon>Bacillati</taxon>
        <taxon>Bacillota</taxon>
        <taxon>Bacilli</taxon>
        <taxon>Bacillales</taxon>
        <taxon>Alicyclobacillaceae</taxon>
        <taxon>Alicyclobacillus</taxon>
    </lineage>
</organism>
<reference evidence="3" key="1">
    <citation type="submission" date="2017-01" db="EMBL/GenBank/DDBJ databases">
        <authorList>
            <person name="Varghese N."/>
            <person name="Submissions S."/>
        </authorList>
    </citation>
    <scope>NUCLEOTIDE SEQUENCE [LARGE SCALE GENOMIC DNA]</scope>
    <source>
        <strain evidence="3">DSM 16176</strain>
    </source>
</reference>
<dbReference type="EMBL" id="FTOO01000002">
    <property type="protein sequence ID" value="SIS63182.1"/>
    <property type="molecule type" value="Genomic_DNA"/>
</dbReference>
<dbReference type="RefSeq" id="WP_076344857.1">
    <property type="nucleotide sequence ID" value="NZ_FTOO01000002.1"/>
</dbReference>
<name>A0A1N7KNJ3_9BACL</name>
<protein>
    <submittedName>
        <fullName evidence="2">Stage III sporulation protein AF</fullName>
    </submittedName>
</protein>
<dbReference type="Pfam" id="PF09581">
    <property type="entry name" value="Spore_III_AF"/>
    <property type="match status" value="1"/>
</dbReference>
<evidence type="ECO:0000256" key="1">
    <source>
        <dbReference type="SAM" id="Phobius"/>
    </source>
</evidence>
<dbReference type="STRING" id="252246.SAMN05421799_10276"/>
<keyword evidence="1" id="KW-0472">Membrane</keyword>
<keyword evidence="1" id="KW-1133">Transmembrane helix</keyword>
<dbReference type="Proteomes" id="UP000186156">
    <property type="component" value="Unassembled WGS sequence"/>
</dbReference>
<feature type="transmembrane region" description="Helical" evidence="1">
    <location>
        <begin position="33"/>
        <end position="54"/>
    </location>
</feature>
<sequence length="178" mass="18556">MSAFGDWLRQVVGIALIGGIAEMMLPSGGLVRYVRMVVGVALMAALLSPVVPALRGAWADIAASRASNLLFSNASQAAGAQVENRAAQQYAEALHEAEAQDAATYLAEWAEAALPEPLRSEVVKVTVEHPTSADQMTVTVLVRPPGALDAGEIRQTVASALGIPAAQVEVRDEGEAGR</sequence>
<evidence type="ECO:0000313" key="2">
    <source>
        <dbReference type="EMBL" id="SIS63182.1"/>
    </source>
</evidence>
<gene>
    <name evidence="2" type="ORF">SAMN05421799_10276</name>
</gene>
<evidence type="ECO:0000313" key="3">
    <source>
        <dbReference type="Proteomes" id="UP000186156"/>
    </source>
</evidence>
<keyword evidence="1" id="KW-0812">Transmembrane</keyword>
<keyword evidence="3" id="KW-1185">Reference proteome</keyword>